<dbReference type="EMBL" id="SMFK01000007">
    <property type="protein sequence ID" value="TDD96151.1"/>
    <property type="molecule type" value="Genomic_DNA"/>
</dbReference>
<evidence type="ECO:0000256" key="4">
    <source>
        <dbReference type="PROSITE-ProRule" id="PRU00510"/>
    </source>
</evidence>
<evidence type="ECO:0000256" key="3">
    <source>
        <dbReference type="ARBA" id="ARBA00022833"/>
    </source>
</evidence>
<dbReference type="InterPro" id="IPR000962">
    <property type="entry name" value="Znf_DskA_TraR"/>
</dbReference>
<gene>
    <name evidence="6" type="ORF">E0F76_11675</name>
</gene>
<dbReference type="OrthoDB" id="1121111at2"/>
<dbReference type="RefSeq" id="WP_132005988.1">
    <property type="nucleotide sequence ID" value="NZ_SMFK01000007.1"/>
</dbReference>
<accession>A0A4R5C8H9</accession>
<dbReference type="Proteomes" id="UP000295479">
    <property type="component" value="Unassembled WGS sequence"/>
</dbReference>
<evidence type="ECO:0000313" key="7">
    <source>
        <dbReference type="Proteomes" id="UP000295479"/>
    </source>
</evidence>
<dbReference type="PROSITE" id="PS51128">
    <property type="entry name" value="ZF_DKSA_2"/>
    <property type="match status" value="1"/>
</dbReference>
<protein>
    <submittedName>
        <fullName evidence="6">TraR/DksA family transcriptional regulator</fullName>
    </submittedName>
</protein>
<keyword evidence="1" id="KW-0479">Metal-binding</keyword>
<organism evidence="6 7">
    <name type="scientific">Flavobacterium cellulosilyticum</name>
    <dbReference type="NCBI Taxonomy" id="2541731"/>
    <lineage>
        <taxon>Bacteria</taxon>
        <taxon>Pseudomonadati</taxon>
        <taxon>Bacteroidota</taxon>
        <taxon>Flavobacteriia</taxon>
        <taxon>Flavobacteriales</taxon>
        <taxon>Flavobacteriaceae</taxon>
        <taxon>Flavobacterium</taxon>
    </lineage>
</organism>
<feature type="domain" description="Zinc finger DksA/TraR C4-type" evidence="5">
    <location>
        <begin position="51"/>
        <end position="81"/>
    </location>
</feature>
<keyword evidence="7" id="KW-1185">Reference proteome</keyword>
<evidence type="ECO:0000256" key="2">
    <source>
        <dbReference type="ARBA" id="ARBA00022771"/>
    </source>
</evidence>
<comment type="caution">
    <text evidence="6">The sequence shown here is derived from an EMBL/GenBank/DDBJ whole genome shotgun (WGS) entry which is preliminary data.</text>
</comment>
<keyword evidence="2" id="KW-0863">Zinc-finger</keyword>
<proteinExistence type="predicted"/>
<feature type="zinc finger region" description="dksA C4-type" evidence="4">
    <location>
        <begin position="55"/>
        <end position="79"/>
    </location>
</feature>
<dbReference type="AlphaFoldDB" id="A0A4R5C8H9"/>
<name>A0A4R5C8H9_9FLAO</name>
<evidence type="ECO:0000259" key="5">
    <source>
        <dbReference type="Pfam" id="PF01258"/>
    </source>
</evidence>
<sequence length="81" mass="8831">MSKPVTSKDAIGHVSRMNSINNDNVLAIPLNNAKIKLASLNKVMAQIGTNDFGKCLKCHKPIALGRILFRPQSLLCVKCAR</sequence>
<keyword evidence="3" id="KW-0862">Zinc</keyword>
<evidence type="ECO:0000313" key="6">
    <source>
        <dbReference type="EMBL" id="TDD96151.1"/>
    </source>
</evidence>
<evidence type="ECO:0000256" key="1">
    <source>
        <dbReference type="ARBA" id="ARBA00022723"/>
    </source>
</evidence>
<reference evidence="6 7" key="1">
    <citation type="submission" date="2019-03" db="EMBL/GenBank/DDBJ databases">
        <title>Flavobacterium AR-3-4 sp. nov. isolated from arctic soil.</title>
        <authorList>
            <person name="Chaudhary D.K."/>
        </authorList>
    </citation>
    <scope>NUCLEOTIDE SEQUENCE [LARGE SCALE GENOMIC DNA]</scope>
    <source>
        <strain evidence="6 7">AR-3-4</strain>
    </source>
</reference>
<dbReference type="Gene3D" id="1.20.120.910">
    <property type="entry name" value="DksA, coiled-coil domain"/>
    <property type="match status" value="1"/>
</dbReference>
<dbReference type="Pfam" id="PF01258">
    <property type="entry name" value="zf-dskA_traR"/>
    <property type="match status" value="1"/>
</dbReference>
<dbReference type="GO" id="GO:0008270">
    <property type="term" value="F:zinc ion binding"/>
    <property type="evidence" value="ECO:0007669"/>
    <property type="project" value="UniProtKB-KW"/>
</dbReference>